<feature type="transmembrane region" description="Helical" evidence="10">
    <location>
        <begin position="135"/>
        <end position="153"/>
    </location>
</feature>
<gene>
    <name evidence="11" type="ORF">CWE13_04530</name>
</gene>
<dbReference type="InterPro" id="IPR048279">
    <property type="entry name" value="MdtK-like"/>
</dbReference>
<feature type="transmembrane region" description="Helical" evidence="10">
    <location>
        <begin position="255"/>
        <end position="277"/>
    </location>
</feature>
<dbReference type="Proteomes" id="UP000286934">
    <property type="component" value="Unassembled WGS sequence"/>
</dbReference>
<evidence type="ECO:0000256" key="9">
    <source>
        <dbReference type="ARBA" id="ARBA00031636"/>
    </source>
</evidence>
<feature type="transmembrane region" description="Helical" evidence="10">
    <location>
        <begin position="289"/>
        <end position="311"/>
    </location>
</feature>
<dbReference type="NCBIfam" id="TIGR00797">
    <property type="entry name" value="matE"/>
    <property type="match status" value="1"/>
</dbReference>
<feature type="transmembrane region" description="Helical" evidence="10">
    <location>
        <begin position="165"/>
        <end position="185"/>
    </location>
</feature>
<evidence type="ECO:0000256" key="7">
    <source>
        <dbReference type="ARBA" id="ARBA00023065"/>
    </source>
</evidence>
<reference evidence="12" key="1">
    <citation type="journal article" date="2018" name="Front. Microbiol.">
        <title>Genome-Based Analysis Reveals the Taxonomy and Diversity of the Family Idiomarinaceae.</title>
        <authorList>
            <person name="Liu Y."/>
            <person name="Lai Q."/>
            <person name="Shao Z."/>
        </authorList>
    </citation>
    <scope>NUCLEOTIDE SEQUENCE [LARGE SCALE GENOMIC DNA]</scope>
    <source>
        <strain evidence="12">AIS</strain>
    </source>
</reference>
<dbReference type="RefSeq" id="WP_126806312.1">
    <property type="nucleotide sequence ID" value="NZ_PIPP01000002.1"/>
</dbReference>
<feature type="transmembrane region" description="Helical" evidence="10">
    <location>
        <begin position="99"/>
        <end position="123"/>
    </location>
</feature>
<dbReference type="PIRSF" id="PIRSF006603">
    <property type="entry name" value="DinF"/>
    <property type="match status" value="1"/>
</dbReference>
<feature type="transmembrane region" description="Helical" evidence="10">
    <location>
        <begin position="392"/>
        <end position="414"/>
    </location>
</feature>
<dbReference type="GO" id="GO:0015297">
    <property type="term" value="F:antiporter activity"/>
    <property type="evidence" value="ECO:0007669"/>
    <property type="project" value="UniProtKB-KW"/>
</dbReference>
<dbReference type="GO" id="GO:0042910">
    <property type="term" value="F:xenobiotic transmembrane transporter activity"/>
    <property type="evidence" value="ECO:0007669"/>
    <property type="project" value="InterPro"/>
</dbReference>
<dbReference type="PANTHER" id="PTHR43298:SF2">
    <property type="entry name" value="FMN_FAD EXPORTER YEEO-RELATED"/>
    <property type="match status" value="1"/>
</dbReference>
<accession>A0A432WTY5</accession>
<keyword evidence="8 10" id="KW-0472">Membrane</keyword>
<keyword evidence="4" id="KW-1003">Cell membrane</keyword>
<keyword evidence="6 10" id="KW-1133">Transmembrane helix</keyword>
<evidence type="ECO:0000256" key="6">
    <source>
        <dbReference type="ARBA" id="ARBA00022989"/>
    </source>
</evidence>
<proteinExistence type="predicted"/>
<keyword evidence="5 10" id="KW-0812">Transmembrane</keyword>
<evidence type="ECO:0000256" key="2">
    <source>
        <dbReference type="ARBA" id="ARBA00022448"/>
    </source>
</evidence>
<name>A0A432WTY5_9GAMM</name>
<dbReference type="OrthoDB" id="9780160at2"/>
<keyword evidence="7" id="KW-0406">Ion transport</keyword>
<evidence type="ECO:0000256" key="3">
    <source>
        <dbReference type="ARBA" id="ARBA00022449"/>
    </source>
</evidence>
<evidence type="ECO:0000313" key="12">
    <source>
        <dbReference type="Proteomes" id="UP000286934"/>
    </source>
</evidence>
<feature type="transmembrane region" description="Helical" evidence="10">
    <location>
        <begin position="426"/>
        <end position="447"/>
    </location>
</feature>
<dbReference type="PANTHER" id="PTHR43298">
    <property type="entry name" value="MULTIDRUG RESISTANCE PROTEIN NORM-RELATED"/>
    <property type="match status" value="1"/>
</dbReference>
<dbReference type="CDD" id="cd13131">
    <property type="entry name" value="MATE_NorM_like"/>
    <property type="match status" value="1"/>
</dbReference>
<evidence type="ECO:0000256" key="1">
    <source>
        <dbReference type="ARBA" id="ARBA00004429"/>
    </source>
</evidence>
<keyword evidence="2" id="KW-0813">Transport</keyword>
<evidence type="ECO:0000256" key="10">
    <source>
        <dbReference type="SAM" id="Phobius"/>
    </source>
</evidence>
<comment type="caution">
    <text evidence="11">The sequence shown here is derived from an EMBL/GenBank/DDBJ whole genome shotgun (WGS) entry which is preliminary data.</text>
</comment>
<feature type="transmembrane region" description="Helical" evidence="10">
    <location>
        <begin position="354"/>
        <end position="372"/>
    </location>
</feature>
<sequence length="459" mass="49628">MRRIWLETTKLGPEAKKLALLTGPILIAQLTQMLMSVVDTLMSGRVGAVDLAAVAVGGAIWMPLTLIIFGFGLALAPVISHCDGADERDQVARHVQQSLYTCIISAILTGILLFIAPYFLAIMDVEPEFRQMTLSYLRFIMWGLPAFVLYVVLRNFCEGLSHTMPSLVIGVIGLLINIPANYIFIYGKFGMPALGGAGSGLASAIVLWGMALSLLVYVIYAKRFAAVAPFRKFFAPDWDDIWHFTRLGFPISMSLFFETSLFAAVAILIAPLGAVMVSGHQIALNVSSLVYMFPLSLSMAVTLRVGFALGAERPVDAMNAYKVALLMGVSFATINGLGMWLGGRWLAGFYTENAEIIALAGTLLGLAAIFTVSDTFQAISIGALRGYKDTRAAMVVTLISYWPFGLSVGMVLGLTDWVVPRMGAAGFWIGFISGLSVAAVLLTLRLFRVHSAWEAKLGK</sequence>
<protein>
    <recommendedName>
        <fullName evidence="9">Multidrug-efflux transporter</fullName>
    </recommendedName>
</protein>
<organism evidence="11 12">
    <name type="scientific">Aliidiomarina shirensis</name>
    <dbReference type="NCBI Taxonomy" id="1048642"/>
    <lineage>
        <taxon>Bacteria</taxon>
        <taxon>Pseudomonadati</taxon>
        <taxon>Pseudomonadota</taxon>
        <taxon>Gammaproteobacteria</taxon>
        <taxon>Alteromonadales</taxon>
        <taxon>Idiomarinaceae</taxon>
        <taxon>Aliidiomarina</taxon>
    </lineage>
</organism>
<feature type="transmembrane region" description="Helical" evidence="10">
    <location>
        <begin position="58"/>
        <end position="79"/>
    </location>
</feature>
<keyword evidence="12" id="KW-1185">Reference proteome</keyword>
<dbReference type="Pfam" id="PF01554">
    <property type="entry name" value="MatE"/>
    <property type="match status" value="2"/>
</dbReference>
<keyword evidence="3" id="KW-0050">Antiport</keyword>
<evidence type="ECO:0000256" key="4">
    <source>
        <dbReference type="ARBA" id="ARBA00022475"/>
    </source>
</evidence>
<dbReference type="InterPro" id="IPR050222">
    <property type="entry name" value="MATE_MdtK"/>
</dbReference>
<dbReference type="GO" id="GO:0006811">
    <property type="term" value="P:monoatomic ion transport"/>
    <property type="evidence" value="ECO:0007669"/>
    <property type="project" value="UniProtKB-KW"/>
</dbReference>
<dbReference type="AlphaFoldDB" id="A0A432WTY5"/>
<comment type="subcellular location">
    <subcellularLocation>
        <location evidence="1">Cell inner membrane</location>
        <topology evidence="1">Multi-pass membrane protein</topology>
    </subcellularLocation>
</comment>
<dbReference type="InterPro" id="IPR002528">
    <property type="entry name" value="MATE_fam"/>
</dbReference>
<evidence type="ECO:0000256" key="8">
    <source>
        <dbReference type="ARBA" id="ARBA00023136"/>
    </source>
</evidence>
<dbReference type="GO" id="GO:0005886">
    <property type="term" value="C:plasma membrane"/>
    <property type="evidence" value="ECO:0007669"/>
    <property type="project" value="UniProtKB-SubCell"/>
</dbReference>
<evidence type="ECO:0000256" key="5">
    <source>
        <dbReference type="ARBA" id="ARBA00022692"/>
    </source>
</evidence>
<feature type="transmembrane region" description="Helical" evidence="10">
    <location>
        <begin position="323"/>
        <end position="342"/>
    </location>
</feature>
<feature type="transmembrane region" description="Helical" evidence="10">
    <location>
        <begin position="197"/>
        <end position="220"/>
    </location>
</feature>
<evidence type="ECO:0000313" key="11">
    <source>
        <dbReference type="EMBL" id="RUO37236.1"/>
    </source>
</evidence>
<dbReference type="EMBL" id="PIPP01000002">
    <property type="protein sequence ID" value="RUO37236.1"/>
    <property type="molecule type" value="Genomic_DNA"/>
</dbReference>